<dbReference type="OrthoDB" id="4062651at2759"/>
<dbReference type="SUPFAM" id="SSF56112">
    <property type="entry name" value="Protein kinase-like (PK-like)"/>
    <property type="match status" value="1"/>
</dbReference>
<dbReference type="PANTHER" id="PTHR44329">
    <property type="entry name" value="SERINE/THREONINE-PROTEIN KINASE TNNI3K-RELATED"/>
    <property type="match status" value="1"/>
</dbReference>
<reference evidence="7" key="1">
    <citation type="journal article" date="2014" name="Proc. Natl. Acad. Sci. U.S.A.">
        <title>Extensive sampling of basidiomycete genomes demonstrates inadequacy of the white-rot/brown-rot paradigm for wood decay fungi.</title>
        <authorList>
            <person name="Riley R."/>
            <person name="Salamov A.A."/>
            <person name="Brown D.W."/>
            <person name="Nagy L.G."/>
            <person name="Floudas D."/>
            <person name="Held B.W."/>
            <person name="Levasseur A."/>
            <person name="Lombard V."/>
            <person name="Morin E."/>
            <person name="Otillar R."/>
            <person name="Lindquist E.A."/>
            <person name="Sun H."/>
            <person name="LaButti K.M."/>
            <person name="Schmutz J."/>
            <person name="Jabbour D."/>
            <person name="Luo H."/>
            <person name="Baker S.E."/>
            <person name="Pisabarro A.G."/>
            <person name="Walton J.D."/>
            <person name="Blanchette R.A."/>
            <person name="Henrissat B."/>
            <person name="Martin F."/>
            <person name="Cullen D."/>
            <person name="Hibbett D.S."/>
            <person name="Grigoriev I.V."/>
        </authorList>
    </citation>
    <scope>NUCLEOTIDE SEQUENCE [LARGE SCALE GENOMIC DNA]</scope>
    <source>
        <strain evidence="7">MUCL 33604</strain>
    </source>
</reference>
<dbReference type="Pfam" id="PF07714">
    <property type="entry name" value="PK_Tyr_Ser-Thr"/>
    <property type="match status" value="1"/>
</dbReference>
<evidence type="ECO:0000256" key="2">
    <source>
        <dbReference type="ARBA" id="ARBA00022741"/>
    </source>
</evidence>
<keyword evidence="3" id="KW-0418">Kinase</keyword>
<dbReference type="InterPro" id="IPR000719">
    <property type="entry name" value="Prot_kinase_dom"/>
</dbReference>
<dbReference type="Proteomes" id="UP000027265">
    <property type="component" value="Unassembled WGS sequence"/>
</dbReference>
<keyword evidence="2" id="KW-0547">Nucleotide-binding</keyword>
<dbReference type="InterPro" id="IPR001245">
    <property type="entry name" value="Ser-Thr/Tyr_kinase_cat_dom"/>
</dbReference>
<dbReference type="PANTHER" id="PTHR44329:SF288">
    <property type="entry name" value="MITOGEN-ACTIVATED PROTEIN KINASE KINASE KINASE 20"/>
    <property type="match status" value="1"/>
</dbReference>
<dbReference type="InterPro" id="IPR000095">
    <property type="entry name" value="CRIB_dom"/>
</dbReference>
<dbReference type="HOGENOM" id="CLU_457869_0_0_1"/>
<evidence type="ECO:0000259" key="5">
    <source>
        <dbReference type="PROSITE" id="PS50011"/>
    </source>
</evidence>
<keyword evidence="7" id="KW-1185">Reference proteome</keyword>
<dbReference type="InterPro" id="IPR051681">
    <property type="entry name" value="Ser/Thr_Kinases-Pseudokinases"/>
</dbReference>
<dbReference type="EMBL" id="KL197728">
    <property type="protein sequence ID" value="KDQ54667.1"/>
    <property type="molecule type" value="Genomic_DNA"/>
</dbReference>
<dbReference type="Gene3D" id="1.10.510.10">
    <property type="entry name" value="Transferase(Phosphotransferase) domain 1"/>
    <property type="match status" value="1"/>
</dbReference>
<protein>
    <recommendedName>
        <fullName evidence="5">Protein kinase domain-containing protein</fullName>
    </recommendedName>
</protein>
<feature type="domain" description="Protein kinase" evidence="5">
    <location>
        <begin position="323"/>
        <end position="596"/>
    </location>
</feature>
<dbReference type="InterPro" id="IPR011009">
    <property type="entry name" value="Kinase-like_dom_sf"/>
</dbReference>
<evidence type="ECO:0000256" key="3">
    <source>
        <dbReference type="ARBA" id="ARBA00022777"/>
    </source>
</evidence>
<dbReference type="InParanoid" id="A0A067PTQ4"/>
<name>A0A067PTQ4_9AGAM</name>
<organism evidence="6 7">
    <name type="scientific">Jaapia argillacea MUCL 33604</name>
    <dbReference type="NCBI Taxonomy" id="933084"/>
    <lineage>
        <taxon>Eukaryota</taxon>
        <taxon>Fungi</taxon>
        <taxon>Dikarya</taxon>
        <taxon>Basidiomycota</taxon>
        <taxon>Agaricomycotina</taxon>
        <taxon>Agaricomycetes</taxon>
        <taxon>Agaricomycetidae</taxon>
        <taxon>Jaapiales</taxon>
        <taxon>Jaapiaceae</taxon>
        <taxon>Jaapia</taxon>
    </lineage>
</organism>
<dbReference type="STRING" id="933084.A0A067PTQ4"/>
<evidence type="ECO:0000256" key="4">
    <source>
        <dbReference type="ARBA" id="ARBA00022840"/>
    </source>
</evidence>
<dbReference type="InterPro" id="IPR008266">
    <property type="entry name" value="Tyr_kinase_AS"/>
</dbReference>
<sequence length="596" mass="68405">MVRRPSGTPRLDISTPYDPVRLTHVRVSAQGALLGLPKEWDTLLSEQNIVTGSRSSFVRVGRGVFFWYQPGKDPMETAYAILDEEFLYAVRHEGPLRLWVFRVELRHITAISHWEEGNEVSLSTSSWKYLCRFENRDSAAWYDEMYWRTWAARLQIQRLIIEPKTRHPCQYMITSIYEFVSKPDYSSKLRIKHIKELVTKGAWEMDQRNLVLRLVGSWRCRHELNALGFQILPQARHATCLASDDEGLFSTLREVLAENENKTTIYNLQSDDAEQFLDLILTALKDSHTRDQLFLRQSLGILIKLSALSDRLPSAIFVSTIRLESNQPICGGGFADIFRGFLSPHNWKTVNSSAVALKRLRVYGPPKARQQLEKKFCQEALIWKHLDHEHILPFLGIDRVTFPPLLCMVSPWMKNGNVLKYLEEHPSPRANIDELLLEVTKGLEYMHALQIVHGDLRGTNIFIDDDGHVRLADFGLIGFADATTQSQSGHRSGSVRWMAPELHSPELFADIHKFQRTAASDIYAFGCVCLEIYTGLPPFFDYPHDSAALLQIMIGNRPVRPLATQVYKPMSDVLWDFVERCWAQQPLSRPNVVECT</sequence>
<evidence type="ECO:0000313" key="7">
    <source>
        <dbReference type="Proteomes" id="UP000027265"/>
    </source>
</evidence>
<dbReference type="AlphaFoldDB" id="A0A067PTQ4"/>
<evidence type="ECO:0000256" key="1">
    <source>
        <dbReference type="ARBA" id="ARBA00022679"/>
    </source>
</evidence>
<dbReference type="PROSITE" id="PS50011">
    <property type="entry name" value="PROTEIN_KINASE_DOM"/>
    <property type="match status" value="1"/>
</dbReference>
<dbReference type="PROSITE" id="PS00109">
    <property type="entry name" value="PROTEIN_KINASE_TYR"/>
    <property type="match status" value="1"/>
</dbReference>
<dbReference type="InterPro" id="IPR036936">
    <property type="entry name" value="CRIB_dom_sf"/>
</dbReference>
<dbReference type="GO" id="GO:0005524">
    <property type="term" value="F:ATP binding"/>
    <property type="evidence" value="ECO:0007669"/>
    <property type="project" value="UniProtKB-KW"/>
</dbReference>
<dbReference type="Gene3D" id="3.90.810.10">
    <property type="entry name" value="CRIB domain"/>
    <property type="match status" value="1"/>
</dbReference>
<gene>
    <name evidence="6" type="ORF">JAAARDRAFT_182151</name>
</gene>
<keyword evidence="1" id="KW-0808">Transferase</keyword>
<dbReference type="Pfam" id="PF00786">
    <property type="entry name" value="PBD"/>
    <property type="match status" value="1"/>
</dbReference>
<keyword evidence="4" id="KW-0067">ATP-binding</keyword>
<accession>A0A067PTQ4</accession>
<dbReference type="GO" id="GO:0004674">
    <property type="term" value="F:protein serine/threonine kinase activity"/>
    <property type="evidence" value="ECO:0007669"/>
    <property type="project" value="TreeGrafter"/>
</dbReference>
<proteinExistence type="predicted"/>
<evidence type="ECO:0000313" key="6">
    <source>
        <dbReference type="EMBL" id="KDQ54667.1"/>
    </source>
</evidence>